<dbReference type="InterPro" id="IPR001322">
    <property type="entry name" value="Lamin_tail_dom"/>
</dbReference>
<dbReference type="InterPro" id="IPR016071">
    <property type="entry name" value="Staphylococal_nuclease_OB-fold"/>
</dbReference>
<dbReference type="InterPro" id="IPR035437">
    <property type="entry name" value="SNase_OB-fold_sf"/>
</dbReference>
<evidence type="ECO:0000259" key="4">
    <source>
        <dbReference type="PROSITE" id="PS50830"/>
    </source>
</evidence>
<name>A0A1F4PYT2_UNCSA</name>
<protein>
    <recommendedName>
        <fullName evidence="8">TNase-like domain-containing protein</fullName>
    </recommendedName>
</protein>
<organism evidence="6 7">
    <name type="scientific">candidate division WOR-1 bacterium RIFCSPHIGHO2_01_FULL_53_15</name>
    <dbReference type="NCBI Taxonomy" id="1802564"/>
    <lineage>
        <taxon>Bacteria</taxon>
        <taxon>Bacillati</taxon>
        <taxon>Saganbacteria</taxon>
    </lineage>
</organism>
<reference evidence="6 7" key="1">
    <citation type="journal article" date="2016" name="Nat. Commun.">
        <title>Thousands of microbial genomes shed light on interconnected biogeochemical processes in an aquifer system.</title>
        <authorList>
            <person name="Anantharaman K."/>
            <person name="Brown C.T."/>
            <person name="Hug L.A."/>
            <person name="Sharon I."/>
            <person name="Castelle C.J."/>
            <person name="Probst A.J."/>
            <person name="Thomas B.C."/>
            <person name="Singh A."/>
            <person name="Wilkins M.J."/>
            <person name="Karaoz U."/>
            <person name="Brodie E.L."/>
            <person name="Williams K.H."/>
            <person name="Hubbard S.S."/>
            <person name="Banfield J.F."/>
        </authorList>
    </citation>
    <scope>NUCLEOTIDE SEQUENCE [LARGE SCALE GENOMIC DNA]</scope>
</reference>
<dbReference type="Pfam" id="PF00565">
    <property type="entry name" value="SNase"/>
    <property type="match status" value="1"/>
</dbReference>
<dbReference type="PROSITE" id="PS51841">
    <property type="entry name" value="LTD"/>
    <property type="match status" value="1"/>
</dbReference>
<proteinExistence type="predicted"/>
<evidence type="ECO:0000256" key="3">
    <source>
        <dbReference type="ARBA" id="ARBA00022801"/>
    </source>
</evidence>
<dbReference type="Gene3D" id="2.40.50.90">
    <property type="match status" value="1"/>
</dbReference>
<gene>
    <name evidence="6" type="ORF">A2625_02145</name>
</gene>
<keyword evidence="3" id="KW-0378">Hydrolase</keyword>
<accession>A0A1F4PYT2</accession>
<dbReference type="EMBL" id="METM01000033">
    <property type="protein sequence ID" value="OGB88828.1"/>
    <property type="molecule type" value="Genomic_DNA"/>
</dbReference>
<evidence type="ECO:0000313" key="6">
    <source>
        <dbReference type="EMBL" id="OGB88828.1"/>
    </source>
</evidence>
<keyword evidence="2" id="KW-0255">Endonuclease</keyword>
<dbReference type="GO" id="GO:0004519">
    <property type="term" value="F:endonuclease activity"/>
    <property type="evidence" value="ECO:0007669"/>
    <property type="project" value="UniProtKB-KW"/>
</dbReference>
<feature type="domain" description="TNase-like" evidence="4">
    <location>
        <begin position="27"/>
        <end position="152"/>
    </location>
</feature>
<dbReference type="Pfam" id="PF00932">
    <property type="entry name" value="LTD"/>
    <property type="match status" value="1"/>
</dbReference>
<evidence type="ECO:0000259" key="5">
    <source>
        <dbReference type="PROSITE" id="PS51841"/>
    </source>
</evidence>
<dbReference type="InterPro" id="IPR036415">
    <property type="entry name" value="Lamin_tail_dom_sf"/>
</dbReference>
<comment type="caution">
    <text evidence="6">The sequence shown here is derived from an EMBL/GenBank/DDBJ whole genome shotgun (WGS) entry which is preliminary data.</text>
</comment>
<dbReference type="PANTHER" id="PTHR12302:SF3">
    <property type="entry name" value="SERINE_THREONINE-PROTEIN KINASE 31"/>
    <property type="match status" value="1"/>
</dbReference>
<dbReference type="PANTHER" id="PTHR12302">
    <property type="entry name" value="EBNA2 BINDING PROTEIN P100"/>
    <property type="match status" value="1"/>
</dbReference>
<dbReference type="AlphaFoldDB" id="A0A1F4PYT2"/>
<dbReference type="Gene3D" id="2.60.40.1260">
    <property type="entry name" value="Lamin Tail domain"/>
    <property type="match status" value="1"/>
</dbReference>
<dbReference type="SUPFAM" id="SSF74853">
    <property type="entry name" value="Lamin A/C globular tail domain"/>
    <property type="match status" value="1"/>
</dbReference>
<keyword evidence="1" id="KW-0540">Nuclease</keyword>
<feature type="domain" description="LTD" evidence="5">
    <location>
        <begin position="143"/>
        <end position="273"/>
    </location>
</feature>
<dbReference type="Proteomes" id="UP000178724">
    <property type="component" value="Unassembled WGS sequence"/>
</dbReference>
<evidence type="ECO:0008006" key="8">
    <source>
        <dbReference type="Google" id="ProtNLM"/>
    </source>
</evidence>
<sequence>MSYITAYYYPIIFQTNAGNFTVAQVYEYESGRVKKVYDGDSFQLSDGSSVRLFGINTPEKGEPGSDEAKETLSGIIGNKDVYFETHKIDGYHRKVASVYIMRDGEMVDASELMVKIGKAHVFWFNNSKPQLLAKYLTLQNEARRRQYGIWDLPSFRRELHITSFHANGRGNDALDPNVEYFRLANISDRNINLGGYKVVDCESKKAYPLPAMDLPAGWTVSVRSGTGQNQTNIRRGELYIHLGSKTELWKDSGAKIIIVYGTGKVIDSKASNNSFVCAAP</sequence>
<dbReference type="GO" id="GO:0016787">
    <property type="term" value="F:hydrolase activity"/>
    <property type="evidence" value="ECO:0007669"/>
    <property type="project" value="UniProtKB-KW"/>
</dbReference>
<evidence type="ECO:0000256" key="2">
    <source>
        <dbReference type="ARBA" id="ARBA00022759"/>
    </source>
</evidence>
<dbReference type="SUPFAM" id="SSF50199">
    <property type="entry name" value="Staphylococcal nuclease"/>
    <property type="match status" value="1"/>
</dbReference>
<evidence type="ECO:0000313" key="7">
    <source>
        <dbReference type="Proteomes" id="UP000178724"/>
    </source>
</evidence>
<dbReference type="SMART" id="SM00318">
    <property type="entry name" value="SNc"/>
    <property type="match status" value="1"/>
</dbReference>
<dbReference type="PROSITE" id="PS50830">
    <property type="entry name" value="TNASE_3"/>
    <property type="match status" value="1"/>
</dbReference>
<evidence type="ECO:0000256" key="1">
    <source>
        <dbReference type="ARBA" id="ARBA00022722"/>
    </source>
</evidence>